<protein>
    <submittedName>
        <fullName evidence="2">Uncharacterized protein</fullName>
    </submittedName>
</protein>
<sequence length="133" mass="15284">MTIPEETEEEKDVDEEEARKEEEEAARNEEEEGKDKEQQQKDEKEAPKNEDEAEKEKEEEHSEEFYQEWLDILPPLNHSNAYDSGSDSDPEIGDEYKEGEEGGTEEPAEESKTVTCDMFKLDDSDSESEAGTE</sequence>
<evidence type="ECO:0000313" key="3">
    <source>
        <dbReference type="Proteomes" id="UP000447873"/>
    </source>
</evidence>
<evidence type="ECO:0000313" key="2">
    <source>
        <dbReference type="EMBL" id="KAE9963825.1"/>
    </source>
</evidence>
<name>A0A8H3U694_VENIN</name>
<feature type="compositionally biased region" description="Basic and acidic residues" evidence="1">
    <location>
        <begin position="17"/>
        <end position="64"/>
    </location>
</feature>
<feature type="region of interest" description="Disordered" evidence="1">
    <location>
        <begin position="1"/>
        <end position="133"/>
    </location>
</feature>
<dbReference type="Proteomes" id="UP000447873">
    <property type="component" value="Unassembled WGS sequence"/>
</dbReference>
<gene>
    <name evidence="2" type="ORF">EG328_011025</name>
</gene>
<accession>A0A8H3U694</accession>
<evidence type="ECO:0000256" key="1">
    <source>
        <dbReference type="SAM" id="MobiDB-lite"/>
    </source>
</evidence>
<proteinExistence type="predicted"/>
<comment type="caution">
    <text evidence="2">The sequence shown here is derived from an EMBL/GenBank/DDBJ whole genome shotgun (WGS) entry which is preliminary data.</text>
</comment>
<organism evidence="2 3">
    <name type="scientific">Venturia inaequalis</name>
    <name type="common">Apple scab fungus</name>
    <dbReference type="NCBI Taxonomy" id="5025"/>
    <lineage>
        <taxon>Eukaryota</taxon>
        <taxon>Fungi</taxon>
        <taxon>Dikarya</taxon>
        <taxon>Ascomycota</taxon>
        <taxon>Pezizomycotina</taxon>
        <taxon>Dothideomycetes</taxon>
        <taxon>Pleosporomycetidae</taxon>
        <taxon>Venturiales</taxon>
        <taxon>Venturiaceae</taxon>
        <taxon>Venturia</taxon>
    </lineage>
</organism>
<reference evidence="2 3" key="1">
    <citation type="submission" date="2018-12" db="EMBL/GenBank/DDBJ databases">
        <title>Venturia inaequalis Genome Resource.</title>
        <authorList>
            <person name="Lichtner F.J."/>
        </authorList>
    </citation>
    <scope>NUCLEOTIDE SEQUENCE [LARGE SCALE GENOMIC DNA]</scope>
    <source>
        <strain evidence="2 3">120213</strain>
    </source>
</reference>
<dbReference type="AlphaFoldDB" id="A0A8H3U694"/>
<dbReference type="EMBL" id="WNWS01000774">
    <property type="protein sequence ID" value="KAE9963825.1"/>
    <property type="molecule type" value="Genomic_DNA"/>
</dbReference>
<feature type="compositionally biased region" description="Acidic residues" evidence="1">
    <location>
        <begin position="1"/>
        <end position="16"/>
    </location>
</feature>
<feature type="compositionally biased region" description="Acidic residues" evidence="1">
    <location>
        <begin position="124"/>
        <end position="133"/>
    </location>
</feature>